<reference evidence="2 3" key="1">
    <citation type="journal article" date="2015" name="Genome Biol. Evol.">
        <title>Comparative Genomics of a Bacterivorous Green Alga Reveals Evolutionary Causalities and Consequences of Phago-Mixotrophic Mode of Nutrition.</title>
        <authorList>
            <person name="Burns J.A."/>
            <person name="Paasch A."/>
            <person name="Narechania A."/>
            <person name="Kim E."/>
        </authorList>
    </citation>
    <scope>NUCLEOTIDE SEQUENCE [LARGE SCALE GENOMIC DNA]</scope>
    <source>
        <strain evidence="2 3">PLY_AMNH</strain>
    </source>
</reference>
<keyword evidence="1" id="KW-0175">Coiled coil</keyword>
<evidence type="ECO:0000313" key="2">
    <source>
        <dbReference type="EMBL" id="KAK3269678.1"/>
    </source>
</evidence>
<evidence type="ECO:0000256" key="1">
    <source>
        <dbReference type="SAM" id="Coils"/>
    </source>
</evidence>
<feature type="coiled-coil region" evidence="1">
    <location>
        <begin position="245"/>
        <end position="272"/>
    </location>
</feature>
<name>A0AAE0G1N1_9CHLO</name>
<accession>A0AAE0G1N1</accession>
<gene>
    <name evidence="2" type="ORF">CYMTET_21887</name>
</gene>
<sequence>MPHHKNSFVQTVSKAVQTTPPCAWRRYYFPRSSPQVDQSSSSPVSSFQHIDVFIPPEHPPVNATTSPPLQLLDPLPSHLHDGWTRLLYVPLRKAPSKDTHAEWPSIDMYTSHDVMGTSGESKLMESQAQLLRVEGFCKVLARLQPRTPEDTKPLNELRSALLLHLAKEMAEFRAVTYREKQGEEQRFYDALQEQLRALTGKLQSVLDVKLKELDFEKKLNLVQLMKRAVKDTKHEGSISSMDLELATSSEERRELLHQLAAMEARAVEAESLAASRMQMVSAAAAARAEAETAATTADAARVAAEEHAVLASSEVARLTLVAQRFVARALAQEEDLAELRARAELAAQARGYAHSRRFALKVLKAVPQSMAVAHPVWWWLCDCH</sequence>
<proteinExistence type="predicted"/>
<dbReference type="Proteomes" id="UP001190700">
    <property type="component" value="Unassembled WGS sequence"/>
</dbReference>
<evidence type="ECO:0000313" key="3">
    <source>
        <dbReference type="Proteomes" id="UP001190700"/>
    </source>
</evidence>
<organism evidence="2 3">
    <name type="scientific">Cymbomonas tetramitiformis</name>
    <dbReference type="NCBI Taxonomy" id="36881"/>
    <lineage>
        <taxon>Eukaryota</taxon>
        <taxon>Viridiplantae</taxon>
        <taxon>Chlorophyta</taxon>
        <taxon>Pyramimonadophyceae</taxon>
        <taxon>Pyramimonadales</taxon>
        <taxon>Pyramimonadaceae</taxon>
        <taxon>Cymbomonas</taxon>
    </lineage>
</organism>
<dbReference type="EMBL" id="LGRX02010797">
    <property type="protein sequence ID" value="KAK3269678.1"/>
    <property type="molecule type" value="Genomic_DNA"/>
</dbReference>
<comment type="caution">
    <text evidence="2">The sequence shown here is derived from an EMBL/GenBank/DDBJ whole genome shotgun (WGS) entry which is preliminary data.</text>
</comment>
<protein>
    <submittedName>
        <fullName evidence="2">Uncharacterized protein</fullName>
    </submittedName>
</protein>
<keyword evidence="3" id="KW-1185">Reference proteome</keyword>
<dbReference type="AlphaFoldDB" id="A0AAE0G1N1"/>